<dbReference type="InterPro" id="IPR051531">
    <property type="entry name" value="N-acetyltransferase"/>
</dbReference>
<accession>A0A917CTS6</accession>
<feature type="domain" description="N-acetyltransferase" evidence="1">
    <location>
        <begin position="10"/>
        <end position="171"/>
    </location>
</feature>
<evidence type="ECO:0000313" key="2">
    <source>
        <dbReference type="EMBL" id="GGF95807.1"/>
    </source>
</evidence>
<evidence type="ECO:0000259" key="1">
    <source>
        <dbReference type="PROSITE" id="PS51186"/>
    </source>
</evidence>
<dbReference type="Proteomes" id="UP000632858">
    <property type="component" value="Unassembled WGS sequence"/>
</dbReference>
<dbReference type="SUPFAM" id="SSF55729">
    <property type="entry name" value="Acyl-CoA N-acyltransferases (Nat)"/>
    <property type="match status" value="1"/>
</dbReference>
<proteinExistence type="predicted"/>
<reference evidence="2" key="1">
    <citation type="journal article" date="2014" name="Int. J. Syst. Evol. Microbiol.">
        <title>Complete genome sequence of Corynebacterium casei LMG S-19264T (=DSM 44701T), isolated from a smear-ripened cheese.</title>
        <authorList>
            <consortium name="US DOE Joint Genome Institute (JGI-PGF)"/>
            <person name="Walter F."/>
            <person name="Albersmeier A."/>
            <person name="Kalinowski J."/>
            <person name="Ruckert C."/>
        </authorList>
    </citation>
    <scope>NUCLEOTIDE SEQUENCE</scope>
    <source>
        <strain evidence="2">CGMCC 1.12726</strain>
    </source>
</reference>
<dbReference type="Pfam" id="PF13302">
    <property type="entry name" value="Acetyltransf_3"/>
    <property type="match status" value="1"/>
</dbReference>
<dbReference type="EMBL" id="BMFO01000003">
    <property type="protein sequence ID" value="GGF95807.1"/>
    <property type="molecule type" value="Genomic_DNA"/>
</dbReference>
<dbReference type="AlphaFoldDB" id="A0A917CTS6"/>
<dbReference type="PROSITE" id="PS51186">
    <property type="entry name" value="GNAT"/>
    <property type="match status" value="1"/>
</dbReference>
<keyword evidence="3" id="KW-1185">Reference proteome</keyword>
<dbReference type="InterPro" id="IPR000182">
    <property type="entry name" value="GNAT_dom"/>
</dbReference>
<gene>
    <name evidence="2" type="ORF">GCM10010960_16830</name>
</gene>
<comment type="caution">
    <text evidence="2">The sequence shown here is derived from an EMBL/GenBank/DDBJ whole genome shotgun (WGS) entry which is preliminary data.</text>
</comment>
<evidence type="ECO:0000313" key="3">
    <source>
        <dbReference type="Proteomes" id="UP000632858"/>
    </source>
</evidence>
<dbReference type="GO" id="GO:0016747">
    <property type="term" value="F:acyltransferase activity, transferring groups other than amino-acyl groups"/>
    <property type="evidence" value="ECO:0007669"/>
    <property type="project" value="InterPro"/>
</dbReference>
<dbReference type="Gene3D" id="3.40.630.30">
    <property type="match status" value="1"/>
</dbReference>
<dbReference type="InterPro" id="IPR016181">
    <property type="entry name" value="Acyl_CoA_acyltransferase"/>
</dbReference>
<reference evidence="2" key="2">
    <citation type="submission" date="2020-09" db="EMBL/GenBank/DDBJ databases">
        <authorList>
            <person name="Sun Q."/>
            <person name="Zhou Y."/>
        </authorList>
    </citation>
    <scope>NUCLEOTIDE SEQUENCE</scope>
    <source>
        <strain evidence="2">CGMCC 1.12726</strain>
    </source>
</reference>
<protein>
    <submittedName>
        <fullName evidence="2">N-acetyltransferase</fullName>
    </submittedName>
</protein>
<dbReference type="PANTHER" id="PTHR43792:SF1">
    <property type="entry name" value="N-ACETYLTRANSFERASE DOMAIN-CONTAINING PROTEIN"/>
    <property type="match status" value="1"/>
</dbReference>
<dbReference type="RefSeq" id="WP_188449901.1">
    <property type="nucleotide sequence ID" value="NZ_BMFO01000003.1"/>
</dbReference>
<organism evidence="2 3">
    <name type="scientific">Arenimonas maotaiensis</name>
    <dbReference type="NCBI Taxonomy" id="1446479"/>
    <lineage>
        <taxon>Bacteria</taxon>
        <taxon>Pseudomonadati</taxon>
        <taxon>Pseudomonadota</taxon>
        <taxon>Gammaproteobacteria</taxon>
        <taxon>Lysobacterales</taxon>
        <taxon>Lysobacteraceae</taxon>
        <taxon>Arenimonas</taxon>
    </lineage>
</organism>
<name>A0A917CTS6_9GAMM</name>
<dbReference type="PANTHER" id="PTHR43792">
    <property type="entry name" value="GNAT FAMILY, PUTATIVE (AFU_ORTHOLOGUE AFUA_3G00765)-RELATED-RELATED"/>
    <property type="match status" value="1"/>
</dbReference>
<sequence length="176" mass="19442">MAFALNTERLRLREFTAADAPYLLRQLNEPSFIENIADRGVRTLDQAGTYLEAGPMASYRQHGFGFWAVTGQSSGEILGMCGLVKRDTLPEPDLGYAFLPEHVGQGYALEACRASLRAARDIFHLPALMAIVNDGNTASRRLLEKLGFGFQGMTALMPDTPELCLYRIELTEHTAC</sequence>